<gene>
    <name evidence="2" type="ORF">GIB67_013768</name>
</gene>
<evidence type="ECO:0000313" key="2">
    <source>
        <dbReference type="EMBL" id="KAF6156324.1"/>
    </source>
</evidence>
<reference evidence="2 3" key="1">
    <citation type="journal article" date="2020" name="IScience">
        <title>Genome Sequencing of the Endangered Kingdonia uniflora (Circaeasteraceae, Ranunculales) Reveals Potential Mechanisms of Evolutionary Specialization.</title>
        <authorList>
            <person name="Sun Y."/>
            <person name="Deng T."/>
            <person name="Zhang A."/>
            <person name="Moore M.J."/>
            <person name="Landis J.B."/>
            <person name="Lin N."/>
            <person name="Zhang H."/>
            <person name="Zhang X."/>
            <person name="Huang J."/>
            <person name="Zhang X."/>
            <person name="Sun H."/>
            <person name="Wang H."/>
        </authorList>
    </citation>
    <scope>NUCLEOTIDE SEQUENCE [LARGE SCALE GENOMIC DNA]</scope>
    <source>
        <strain evidence="2">TB1705</strain>
        <tissue evidence="2">Leaf</tissue>
    </source>
</reference>
<dbReference type="Proteomes" id="UP000541444">
    <property type="component" value="Unassembled WGS sequence"/>
</dbReference>
<comment type="caution">
    <text evidence="2">The sequence shown here is derived from an EMBL/GenBank/DDBJ whole genome shotgun (WGS) entry which is preliminary data.</text>
</comment>
<feature type="region of interest" description="Disordered" evidence="1">
    <location>
        <begin position="1"/>
        <end position="38"/>
    </location>
</feature>
<keyword evidence="3" id="KW-1185">Reference proteome</keyword>
<dbReference type="EMBL" id="JACGCM010001346">
    <property type="protein sequence ID" value="KAF6156324.1"/>
    <property type="molecule type" value="Genomic_DNA"/>
</dbReference>
<evidence type="ECO:0000313" key="3">
    <source>
        <dbReference type="Proteomes" id="UP000541444"/>
    </source>
</evidence>
<evidence type="ECO:0000256" key="1">
    <source>
        <dbReference type="SAM" id="MobiDB-lite"/>
    </source>
</evidence>
<sequence length="98" mass="10330">MGEEASREDQNYSSVDRGSRFDKSYQFQSTNSSSPSPILCPRVIIGVIDDNGLFFGAMKFAGTGGSLSAIFYVGVEKSSISLLSTIPVEGASTPAPKA</sequence>
<accession>A0A7J7MND3</accession>
<protein>
    <submittedName>
        <fullName evidence="2">Uncharacterized protein</fullName>
    </submittedName>
</protein>
<organism evidence="2 3">
    <name type="scientific">Kingdonia uniflora</name>
    <dbReference type="NCBI Taxonomy" id="39325"/>
    <lineage>
        <taxon>Eukaryota</taxon>
        <taxon>Viridiplantae</taxon>
        <taxon>Streptophyta</taxon>
        <taxon>Embryophyta</taxon>
        <taxon>Tracheophyta</taxon>
        <taxon>Spermatophyta</taxon>
        <taxon>Magnoliopsida</taxon>
        <taxon>Ranunculales</taxon>
        <taxon>Circaeasteraceae</taxon>
        <taxon>Kingdonia</taxon>
    </lineage>
</organism>
<feature type="compositionally biased region" description="Basic and acidic residues" evidence="1">
    <location>
        <begin position="1"/>
        <end position="10"/>
    </location>
</feature>
<name>A0A7J7MND3_9MAGN</name>
<feature type="compositionally biased region" description="Polar residues" evidence="1">
    <location>
        <begin position="25"/>
        <end position="36"/>
    </location>
</feature>
<proteinExistence type="predicted"/>
<dbReference type="AlphaFoldDB" id="A0A7J7MND3"/>